<feature type="compositionally biased region" description="Polar residues" evidence="1">
    <location>
        <begin position="288"/>
        <end position="305"/>
    </location>
</feature>
<dbReference type="AlphaFoldDB" id="A0A088S0U2"/>
<accession>A0A088S0U2</accession>
<name>A0A088S0U2_LEIPA</name>
<dbReference type="GeneID" id="22578906"/>
<keyword evidence="3" id="KW-1185">Reference proteome</keyword>
<feature type="region of interest" description="Disordered" evidence="1">
    <location>
        <begin position="492"/>
        <end position="568"/>
    </location>
</feature>
<dbReference type="Proteomes" id="UP000063063">
    <property type="component" value="Chromosome 34"/>
</dbReference>
<dbReference type="EMBL" id="CP009403">
    <property type="protein sequence ID" value="AIO02023.1"/>
    <property type="molecule type" value="Genomic_DNA"/>
</dbReference>
<dbReference type="OrthoDB" id="267581at2759"/>
<feature type="region of interest" description="Disordered" evidence="1">
    <location>
        <begin position="1"/>
        <end position="49"/>
    </location>
</feature>
<sequence length="583" mass="60286">MNSSATPVLKLQPRSINTTHGSVPGAKSVSSSSSKVRTRSIRVTSAPCSEVRPRGATMTSVLSVTRRTIRKVKPISQDQPHVALVEASEPQTRSSAPVSLLSIFTKKSCIGDSVMAPPSAGAASKLSVHCVKPSSGAAVATPSVVLPNRSASRADSTCGSLRGRSNRGFADLRQLPPTVPRVGQLSSNVPLMRSATVMTASIRRTSSVTTIIPTASAPGSQLCSRTPSVHEVAVPLSPRRAPLPVRPYTSAAASRVNSVNSRLAEGIARPMRQPSQCPHISSVRPVTKRSNSSASTTGPTRTTSPIAPLSNRAAMTADDGMRAPSAALGVPPRSMGLRPLVGTNHVSTPKSGGVTDASRLRILHPSFQSTLRADRGTRSARGGASSGRNSNAANCTSARGASHQAPVRQHQHQQPLSARCAASASPSRKVTRKLGSDSASVAVAPAPPAPFQKTHTGYTPLVSFAGFVQGPGVSAVPRGPVSPIRRTSTACPSAAQHYPAASAENPARASRGLASPNTDAAFANPWIRPSMLSTPTNRGGGRDASEAPTLPYEGSTGQRGSLSLSPRTDFDAFSVSGRLSYGV</sequence>
<feature type="compositionally biased region" description="Low complexity" evidence="1">
    <location>
        <begin position="379"/>
        <end position="394"/>
    </location>
</feature>
<feature type="region of interest" description="Disordered" evidence="1">
    <location>
        <begin position="270"/>
        <end position="436"/>
    </location>
</feature>
<evidence type="ECO:0000313" key="2">
    <source>
        <dbReference type="EMBL" id="AIO02023.1"/>
    </source>
</evidence>
<feature type="compositionally biased region" description="Polar residues" evidence="1">
    <location>
        <begin position="555"/>
        <end position="566"/>
    </location>
</feature>
<organism evidence="2 3">
    <name type="scientific">Leishmania panamensis</name>
    <dbReference type="NCBI Taxonomy" id="5679"/>
    <lineage>
        <taxon>Eukaryota</taxon>
        <taxon>Discoba</taxon>
        <taxon>Euglenozoa</taxon>
        <taxon>Kinetoplastea</taxon>
        <taxon>Metakinetoplastina</taxon>
        <taxon>Trypanosomatida</taxon>
        <taxon>Trypanosomatidae</taxon>
        <taxon>Leishmaniinae</taxon>
        <taxon>Leishmania</taxon>
        <taxon>Leishmania guyanensis species complex</taxon>
    </lineage>
</organism>
<dbReference type="RefSeq" id="XP_010702823.1">
    <property type="nucleotide sequence ID" value="XM_010704521.1"/>
</dbReference>
<dbReference type="VEuPathDB" id="TriTrypDB:LPAL13_340047400"/>
<evidence type="ECO:0000256" key="1">
    <source>
        <dbReference type="SAM" id="MobiDB-lite"/>
    </source>
</evidence>
<dbReference type="VEuPathDB" id="TriTrypDB:LPMP_344010"/>
<dbReference type="eggNOG" id="ENOG502SI8H">
    <property type="taxonomic scope" value="Eukaryota"/>
</dbReference>
<proteinExistence type="predicted"/>
<evidence type="ECO:0000313" key="3">
    <source>
        <dbReference type="Proteomes" id="UP000063063"/>
    </source>
</evidence>
<feature type="compositionally biased region" description="Low complexity" evidence="1">
    <location>
        <begin position="417"/>
        <end position="428"/>
    </location>
</feature>
<gene>
    <name evidence="2" type="ORF">LPMP_344010</name>
</gene>
<protein>
    <submittedName>
        <fullName evidence="2">Uncharacterized protein</fullName>
    </submittedName>
</protein>
<feature type="compositionally biased region" description="Low complexity" evidence="1">
    <location>
        <begin position="27"/>
        <end position="45"/>
    </location>
</feature>
<dbReference type="KEGG" id="lpan:LPMP_344010"/>
<reference evidence="2 3" key="1">
    <citation type="journal article" date="2015" name="Sci. Rep.">
        <title>The genome of Leishmania panamensis: insights into genomics of the L. (Viannia) subgenus.</title>
        <authorList>
            <person name="Llanes A."/>
            <person name="Restrepo C.M."/>
            <person name="Vecchio G.D."/>
            <person name="Anguizola F.J."/>
            <person name="Lleonart R."/>
        </authorList>
    </citation>
    <scope>NUCLEOTIDE SEQUENCE [LARGE SCALE GENOMIC DNA]</scope>
    <source>
        <strain evidence="2 3">MHOM/PA/94/PSC-1</strain>
    </source>
</reference>